<evidence type="ECO:0000256" key="2">
    <source>
        <dbReference type="SAM" id="Phobius"/>
    </source>
</evidence>
<evidence type="ECO:0000313" key="3">
    <source>
        <dbReference type="EMBL" id="AWA31412.1"/>
    </source>
</evidence>
<gene>
    <name evidence="3" type="ORF">HYN48_06075</name>
</gene>
<accession>A0A2S0RL11</accession>
<feature type="compositionally biased region" description="Gly residues" evidence="1">
    <location>
        <begin position="169"/>
        <end position="209"/>
    </location>
</feature>
<feature type="compositionally biased region" description="Low complexity" evidence="1">
    <location>
        <begin position="157"/>
        <end position="168"/>
    </location>
</feature>
<dbReference type="AlphaFoldDB" id="A0A2S0RL11"/>
<organism evidence="3 4">
    <name type="scientific">Flavobacterium magnum</name>
    <dbReference type="NCBI Taxonomy" id="2162713"/>
    <lineage>
        <taxon>Bacteria</taxon>
        <taxon>Pseudomonadati</taxon>
        <taxon>Bacteroidota</taxon>
        <taxon>Flavobacteriia</taxon>
        <taxon>Flavobacteriales</taxon>
        <taxon>Flavobacteriaceae</taxon>
        <taxon>Flavobacterium</taxon>
    </lineage>
</organism>
<sequence>MTLDSNQSEKKKSLILTGMLFAALFLLLFFLHMTATEMQQLEGGGGGGGGEVAVNFGNSDVGAGDNFESKDLDLPASKPVKSEVATQEEIITDDTQNDVPAVVTVKKPKDEPKKPDSKPVETPKPKPSKATNDALSNLLNGNSKGGDGDDKSGGNKGSSNGTTDSRGYSGSGGSGTGTGGGNGSGEGIGNGSGYGPGSGSGSGGGVGSGVGNGNGSWKLAGRKLSSSGKITQDCNEYGTVVVEVTVNKQGNVIGCKYIKGTTNTDPCLIQPAYKTARTYKWLPKEDAPDKQVGTIVVNFKQS</sequence>
<dbReference type="OrthoDB" id="676306at2"/>
<dbReference type="EMBL" id="CP028811">
    <property type="protein sequence ID" value="AWA31412.1"/>
    <property type="molecule type" value="Genomic_DNA"/>
</dbReference>
<dbReference type="KEGG" id="fmg:HYN48_06075"/>
<feature type="transmembrane region" description="Helical" evidence="2">
    <location>
        <begin position="12"/>
        <end position="31"/>
    </location>
</feature>
<keyword evidence="2" id="KW-1133">Transmembrane helix</keyword>
<name>A0A2S0RL11_9FLAO</name>
<keyword evidence="2" id="KW-0812">Transmembrane</keyword>
<proteinExistence type="predicted"/>
<feature type="region of interest" description="Disordered" evidence="1">
    <location>
        <begin position="66"/>
        <end position="209"/>
    </location>
</feature>
<evidence type="ECO:0000313" key="4">
    <source>
        <dbReference type="Proteomes" id="UP000244193"/>
    </source>
</evidence>
<reference evidence="3 4" key="1">
    <citation type="submission" date="2018-04" db="EMBL/GenBank/DDBJ databases">
        <title>Genome sequencing of Flavobacterium sp. HYN0048.</title>
        <authorList>
            <person name="Yi H."/>
            <person name="Baek C."/>
        </authorList>
    </citation>
    <scope>NUCLEOTIDE SEQUENCE [LARGE SCALE GENOMIC DNA]</scope>
    <source>
        <strain evidence="3 4">HYN0048</strain>
    </source>
</reference>
<feature type="compositionally biased region" description="Basic and acidic residues" evidence="1">
    <location>
        <begin position="107"/>
        <end position="124"/>
    </location>
</feature>
<dbReference type="Gene3D" id="3.30.1150.10">
    <property type="match status" value="1"/>
</dbReference>
<keyword evidence="4" id="KW-1185">Reference proteome</keyword>
<evidence type="ECO:0000256" key="1">
    <source>
        <dbReference type="SAM" id="MobiDB-lite"/>
    </source>
</evidence>
<dbReference type="Proteomes" id="UP000244193">
    <property type="component" value="Chromosome"/>
</dbReference>
<dbReference type="SUPFAM" id="SSF74653">
    <property type="entry name" value="TolA/TonB C-terminal domain"/>
    <property type="match status" value="1"/>
</dbReference>
<protein>
    <submittedName>
        <fullName evidence="3">Uncharacterized protein</fullName>
    </submittedName>
</protein>
<keyword evidence="2" id="KW-0472">Membrane</keyword>